<comment type="subcellular location">
    <subcellularLocation>
        <location evidence="1">Cytoplasm</location>
    </subcellularLocation>
</comment>
<accession>A0A2G8KML9</accession>
<evidence type="ECO:0000256" key="4">
    <source>
        <dbReference type="ARBA" id="ARBA00022490"/>
    </source>
</evidence>
<keyword evidence="4" id="KW-0963">Cytoplasm</keyword>
<evidence type="ECO:0000256" key="6">
    <source>
        <dbReference type="ARBA" id="ARBA00024898"/>
    </source>
</evidence>
<keyword evidence="9" id="KW-1185">Reference proteome</keyword>
<comment type="similarity">
    <text evidence="2">Belongs to the LZTFL1 family.</text>
</comment>
<evidence type="ECO:0000256" key="3">
    <source>
        <dbReference type="ARBA" id="ARBA00018920"/>
    </source>
</evidence>
<keyword evidence="5" id="KW-0175">Coiled coil</keyword>
<protein>
    <recommendedName>
        <fullName evidence="3">Leucine zipper transcription factor-like protein 1</fullName>
    </recommendedName>
</protein>
<evidence type="ECO:0000313" key="8">
    <source>
        <dbReference type="EMBL" id="PIK49256.1"/>
    </source>
</evidence>
<evidence type="ECO:0000313" key="9">
    <source>
        <dbReference type="Proteomes" id="UP000230750"/>
    </source>
</evidence>
<reference evidence="8 9" key="1">
    <citation type="journal article" date="2017" name="PLoS Biol.">
        <title>The sea cucumber genome provides insights into morphological evolution and visceral regeneration.</title>
        <authorList>
            <person name="Zhang X."/>
            <person name="Sun L."/>
            <person name="Yuan J."/>
            <person name="Sun Y."/>
            <person name="Gao Y."/>
            <person name="Zhang L."/>
            <person name="Li S."/>
            <person name="Dai H."/>
            <person name="Hamel J.F."/>
            <person name="Liu C."/>
            <person name="Yu Y."/>
            <person name="Liu S."/>
            <person name="Lin W."/>
            <person name="Guo K."/>
            <person name="Jin S."/>
            <person name="Xu P."/>
            <person name="Storey K.B."/>
            <person name="Huan P."/>
            <person name="Zhang T."/>
            <person name="Zhou Y."/>
            <person name="Zhang J."/>
            <person name="Lin C."/>
            <person name="Li X."/>
            <person name="Xing L."/>
            <person name="Huo D."/>
            <person name="Sun M."/>
            <person name="Wang L."/>
            <person name="Mercier A."/>
            <person name="Li F."/>
            <person name="Yang H."/>
            <person name="Xiang J."/>
        </authorList>
    </citation>
    <scope>NUCLEOTIDE SEQUENCE [LARGE SCALE GENOMIC DNA]</scope>
    <source>
        <strain evidence="8">Shaxun</strain>
        <tissue evidence="8">Muscle</tissue>
    </source>
</reference>
<comment type="caution">
    <text evidence="8">The sequence shown here is derived from an EMBL/GenBank/DDBJ whole genome shotgun (WGS) entry which is preliminary data.</text>
</comment>
<name>A0A2G8KML9_STIJA</name>
<comment type="function">
    <text evidence="6">Regulates ciliary localization of the BBSome complex. Together with the BBSome complex, controls SMO ciliary trafficking and contributes to the sonic hedgehog (SHH) pathway regulation. May play a role in neurite outgrowth. May have tumor suppressor function.</text>
</comment>
<dbReference type="GO" id="GO:1903565">
    <property type="term" value="P:negative regulation of protein localization to cilium"/>
    <property type="evidence" value="ECO:0007669"/>
    <property type="project" value="TreeGrafter"/>
</dbReference>
<evidence type="ECO:0000256" key="5">
    <source>
        <dbReference type="ARBA" id="ARBA00023054"/>
    </source>
</evidence>
<gene>
    <name evidence="8" type="ORF">BSL78_13880</name>
</gene>
<evidence type="ECO:0000256" key="1">
    <source>
        <dbReference type="ARBA" id="ARBA00004496"/>
    </source>
</evidence>
<dbReference type="PANTHER" id="PTHR21635:SF0">
    <property type="entry name" value="LEUCINE ZIPPER TRANSCRIPTION FACTOR-LIKE PROTEIN 1"/>
    <property type="match status" value="1"/>
</dbReference>
<proteinExistence type="inferred from homology"/>
<dbReference type="EMBL" id="MRZV01000474">
    <property type="protein sequence ID" value="PIK49256.1"/>
    <property type="molecule type" value="Genomic_DNA"/>
</dbReference>
<dbReference type="PANTHER" id="PTHR21635">
    <property type="entry name" value="LEUCINE ZIPPER TRANSCRIPTION FACTOR LIKE"/>
    <property type="match status" value="1"/>
</dbReference>
<dbReference type="OrthoDB" id="313412at2759"/>
<comment type="subunit">
    <text evidence="7">Self-associates. Interacts with BBS9; the interaction mediates the association of LZTL1 with the BBsome complex and regulates BBSome ciliary trafficking.</text>
</comment>
<evidence type="ECO:0000256" key="7">
    <source>
        <dbReference type="ARBA" id="ARBA00026004"/>
    </source>
</evidence>
<dbReference type="InterPro" id="IPR026157">
    <property type="entry name" value="LZTFL1"/>
</dbReference>
<organism evidence="8 9">
    <name type="scientific">Stichopus japonicus</name>
    <name type="common">Sea cucumber</name>
    <dbReference type="NCBI Taxonomy" id="307972"/>
    <lineage>
        <taxon>Eukaryota</taxon>
        <taxon>Metazoa</taxon>
        <taxon>Echinodermata</taxon>
        <taxon>Eleutherozoa</taxon>
        <taxon>Echinozoa</taxon>
        <taxon>Holothuroidea</taxon>
        <taxon>Aspidochirotacea</taxon>
        <taxon>Aspidochirotida</taxon>
        <taxon>Stichopodidae</taxon>
        <taxon>Apostichopus</taxon>
    </lineage>
</organism>
<evidence type="ECO:0000256" key="2">
    <source>
        <dbReference type="ARBA" id="ARBA00008868"/>
    </source>
</evidence>
<dbReference type="AlphaFoldDB" id="A0A2G8KML9"/>
<dbReference type="Pfam" id="PF15294">
    <property type="entry name" value="Leu_zip"/>
    <property type="match status" value="1"/>
</dbReference>
<sequence length="140" mass="16241">MSSNLGLNEHHHDVVLNYLRFARYKRSQNLRGWEGCFQDVKDSRLTEDTFTSDEVEDILDGLEAVVRGEVESELININHTNVLLLRQFFQQAEKWHLKLQADISELENRELIELIADFEESQFAGAAFESATAQRYILLV</sequence>
<dbReference type="STRING" id="307972.A0A2G8KML9"/>
<dbReference type="GO" id="GO:0005737">
    <property type="term" value="C:cytoplasm"/>
    <property type="evidence" value="ECO:0007669"/>
    <property type="project" value="UniProtKB-SubCell"/>
</dbReference>
<dbReference type="Proteomes" id="UP000230750">
    <property type="component" value="Unassembled WGS sequence"/>
</dbReference>